<dbReference type="AlphaFoldDB" id="A0A8H5YLW9"/>
<proteinExistence type="predicted"/>
<keyword evidence="2" id="KW-1185">Reference proteome</keyword>
<dbReference type="InterPro" id="IPR032710">
    <property type="entry name" value="NTF2-like_dom_sf"/>
</dbReference>
<organism evidence="1 2">
    <name type="scientific">Fusarium mundagurra</name>
    <dbReference type="NCBI Taxonomy" id="1567541"/>
    <lineage>
        <taxon>Eukaryota</taxon>
        <taxon>Fungi</taxon>
        <taxon>Dikarya</taxon>
        <taxon>Ascomycota</taxon>
        <taxon>Pezizomycotina</taxon>
        <taxon>Sordariomycetes</taxon>
        <taxon>Hypocreomycetidae</taxon>
        <taxon>Hypocreales</taxon>
        <taxon>Nectriaceae</taxon>
        <taxon>Fusarium</taxon>
        <taxon>Fusarium fujikuroi species complex</taxon>
    </lineage>
</organism>
<dbReference type="EMBL" id="JAAOAN010000236">
    <property type="protein sequence ID" value="KAF5714804.1"/>
    <property type="molecule type" value="Genomic_DNA"/>
</dbReference>
<dbReference type="SUPFAM" id="SSF54427">
    <property type="entry name" value="NTF2-like"/>
    <property type="match status" value="1"/>
</dbReference>
<evidence type="ECO:0000313" key="1">
    <source>
        <dbReference type="EMBL" id="KAF5714804.1"/>
    </source>
</evidence>
<reference evidence="1 2" key="1">
    <citation type="submission" date="2020-05" db="EMBL/GenBank/DDBJ databases">
        <title>Identification and distribution of gene clusters putatively required for synthesis of sphingolipid metabolism inhibitors in phylogenetically diverse species of the filamentous fungus Fusarium.</title>
        <authorList>
            <person name="Kim H.-S."/>
            <person name="Busman M."/>
            <person name="Brown D.W."/>
            <person name="Divon H."/>
            <person name="Uhlig S."/>
            <person name="Proctor R.H."/>
        </authorList>
    </citation>
    <scope>NUCLEOTIDE SEQUENCE [LARGE SCALE GENOMIC DNA]</scope>
    <source>
        <strain evidence="1 2">NRRL 66235</strain>
    </source>
</reference>
<comment type="caution">
    <text evidence="1">The sequence shown here is derived from an EMBL/GenBank/DDBJ whole genome shotgun (WGS) entry which is preliminary data.</text>
</comment>
<evidence type="ECO:0000313" key="2">
    <source>
        <dbReference type="Proteomes" id="UP000544331"/>
    </source>
</evidence>
<name>A0A8H5YLW9_9HYPO</name>
<protein>
    <submittedName>
        <fullName evidence="1">Uncharacterized protein</fullName>
    </submittedName>
</protein>
<gene>
    <name evidence="1" type="ORF">FMUND_7185</name>
</gene>
<dbReference type="OrthoDB" id="3758478at2759"/>
<sequence>MSSINKPMRAPDVSTLTATATTYIDGFRTLDTEALSRILSDEYSHRFAPTSANLPGPMDHNGFIARLKHVGEVMSSFTVNIKQMWPNPSLRQVLVWANSETHFRRHLRDSDDEEEWTKRGEYMFLMTMNETGEKILDVLEFVDSKATEDIVGLVARALEKKSSAES</sequence>
<dbReference type="Proteomes" id="UP000544331">
    <property type="component" value="Unassembled WGS sequence"/>
</dbReference>
<accession>A0A8H5YLW9</accession>